<dbReference type="Gene3D" id="1.10.10.10">
    <property type="entry name" value="Winged helix-like DNA-binding domain superfamily/Winged helix DNA-binding domain"/>
    <property type="match status" value="1"/>
</dbReference>
<dbReference type="KEGG" id="bcj:BCAM0795"/>
<name>B4EMJ7_BURCJ</name>
<dbReference type="GO" id="GO:0003700">
    <property type="term" value="F:DNA-binding transcription factor activity"/>
    <property type="evidence" value="ECO:0007669"/>
    <property type="project" value="InterPro"/>
</dbReference>
<sequence length="154" mass="17233">MTLCICTYKLPNMNDTSIAQACNCLALRQAARFVTQLYERHLAPVGVTPAQFSIMANLTRHPGLLMSELADMLVMDRTTLLRALKPLQRDGFVSTAASEHDARAHALHLTKLGERTFAQAKVAWQAAQDEFDTQFGRERAKALRNELFSLTAER</sequence>
<reference evidence="2 3" key="1">
    <citation type="journal article" date="2009" name="J. Bacteriol.">
        <title>The genome of Burkholderia cenocepacia J2315, an epidemic pathogen of cystic fibrosis patients.</title>
        <authorList>
            <person name="Holden M.T."/>
            <person name="Seth-Smith H.M."/>
            <person name="Crossman L.C."/>
            <person name="Sebaihia M."/>
            <person name="Bentley S.D."/>
            <person name="Cerdeno-Tarraga A.M."/>
            <person name="Thomson N.R."/>
            <person name="Bason N."/>
            <person name="Quail M.A."/>
            <person name="Sharp S."/>
            <person name="Cherevach I."/>
            <person name="Churcher C."/>
            <person name="Goodhead I."/>
            <person name="Hauser H."/>
            <person name="Holroyd N."/>
            <person name="Mungall K."/>
            <person name="Scott P."/>
            <person name="Walker D."/>
            <person name="White B."/>
            <person name="Rose H."/>
            <person name="Iversen P."/>
            <person name="Mil-Homens D."/>
            <person name="Rocha E.P."/>
            <person name="Fialho A.M."/>
            <person name="Baldwin A."/>
            <person name="Dowson C."/>
            <person name="Barrell B.G."/>
            <person name="Govan J.R."/>
            <person name="Vandamme P."/>
            <person name="Hart C.A."/>
            <person name="Mahenthiralingam E."/>
            <person name="Parkhill J."/>
        </authorList>
    </citation>
    <scope>NUCLEOTIDE SEQUENCE [LARGE SCALE GENOMIC DNA]</scope>
    <source>
        <strain evidence="3">ATCC BAA-245 / DSM 16553 / LMG 16656 / NCTC 13227 / J2315 / CF5610</strain>
    </source>
</reference>
<gene>
    <name evidence="2" type="ORF">BCAM0795</name>
</gene>
<evidence type="ECO:0000313" key="2">
    <source>
        <dbReference type="EMBL" id="CAR54653.1"/>
    </source>
</evidence>
<dbReference type="Pfam" id="PF12802">
    <property type="entry name" value="MarR_2"/>
    <property type="match status" value="1"/>
</dbReference>
<dbReference type="EMBL" id="AM747721">
    <property type="protein sequence ID" value="CAR54653.1"/>
    <property type="molecule type" value="Genomic_DNA"/>
</dbReference>
<dbReference type="PANTHER" id="PTHR33164">
    <property type="entry name" value="TRANSCRIPTIONAL REGULATOR, MARR FAMILY"/>
    <property type="match status" value="1"/>
</dbReference>
<evidence type="ECO:0000313" key="3">
    <source>
        <dbReference type="Proteomes" id="UP000001035"/>
    </source>
</evidence>
<dbReference type="SUPFAM" id="SSF46785">
    <property type="entry name" value="Winged helix' DNA-binding domain"/>
    <property type="match status" value="1"/>
</dbReference>
<dbReference type="InterPro" id="IPR039422">
    <property type="entry name" value="MarR/SlyA-like"/>
</dbReference>
<dbReference type="InterPro" id="IPR036390">
    <property type="entry name" value="WH_DNA-bd_sf"/>
</dbReference>
<organism evidence="2 3">
    <name type="scientific">Burkholderia cenocepacia (strain ATCC BAA-245 / DSM 16553 / LMG 16656 / NCTC 13227 / J2315 / CF5610)</name>
    <name type="common">Burkholderia cepacia (strain J2315)</name>
    <dbReference type="NCBI Taxonomy" id="216591"/>
    <lineage>
        <taxon>Bacteria</taxon>
        <taxon>Pseudomonadati</taxon>
        <taxon>Pseudomonadota</taxon>
        <taxon>Betaproteobacteria</taxon>
        <taxon>Burkholderiales</taxon>
        <taxon>Burkholderiaceae</taxon>
        <taxon>Burkholderia</taxon>
        <taxon>Burkholderia cepacia complex</taxon>
    </lineage>
</organism>
<protein>
    <submittedName>
        <fullName evidence="2">MarR family regulatory protein</fullName>
    </submittedName>
</protein>
<dbReference type="InterPro" id="IPR036388">
    <property type="entry name" value="WH-like_DNA-bd_sf"/>
</dbReference>
<dbReference type="Proteomes" id="UP000001035">
    <property type="component" value="Chromosome 2"/>
</dbReference>
<proteinExistence type="predicted"/>
<dbReference type="AlphaFoldDB" id="B4EMJ7"/>
<keyword evidence="3" id="KW-1185">Reference proteome</keyword>
<dbReference type="SMART" id="SM00347">
    <property type="entry name" value="HTH_MARR"/>
    <property type="match status" value="1"/>
</dbReference>
<evidence type="ECO:0000259" key="1">
    <source>
        <dbReference type="PROSITE" id="PS50995"/>
    </source>
</evidence>
<dbReference type="PRINTS" id="PR00598">
    <property type="entry name" value="HTHMARR"/>
</dbReference>
<dbReference type="eggNOG" id="COG1846">
    <property type="taxonomic scope" value="Bacteria"/>
</dbReference>
<accession>B4EMJ7</accession>
<dbReference type="InterPro" id="IPR000835">
    <property type="entry name" value="HTH_MarR-typ"/>
</dbReference>
<dbReference type="PROSITE" id="PS50995">
    <property type="entry name" value="HTH_MARR_2"/>
    <property type="match status" value="1"/>
</dbReference>
<dbReference type="GO" id="GO:0006950">
    <property type="term" value="P:response to stress"/>
    <property type="evidence" value="ECO:0007669"/>
    <property type="project" value="TreeGrafter"/>
</dbReference>
<feature type="domain" description="HTH marR-type" evidence="1">
    <location>
        <begin position="20"/>
        <end position="152"/>
    </location>
</feature>
<dbReference type="PANTHER" id="PTHR33164:SF105">
    <property type="entry name" value="TRANSCRIPTIONAL REPRESSOR PROTEIN-RELATED"/>
    <property type="match status" value="1"/>
</dbReference>
<dbReference type="HOGENOM" id="CLU_083287_35_0_4"/>